<dbReference type="EMBL" id="HQ634174">
    <property type="protein sequence ID" value="AGH26255.1"/>
    <property type="molecule type" value="Genomic_DNA"/>
</dbReference>
<proteinExistence type="predicted"/>
<gene>
    <name evidence="1" type="ORF">CPMG_00154</name>
</gene>
<keyword evidence="2" id="KW-1185">Reference proteome</keyword>
<evidence type="ECO:0000313" key="2">
    <source>
        <dbReference type="Proteomes" id="UP000012039"/>
    </source>
</evidence>
<dbReference type="KEGG" id="vg:15010423"/>
<organism evidence="1 2">
    <name type="scientific">Prochlorococcus phage MED4-213</name>
    <dbReference type="NCBI Taxonomy" id="889956"/>
    <lineage>
        <taxon>Viruses</taxon>
        <taxon>Duplodnaviria</taxon>
        <taxon>Heunggongvirae</taxon>
        <taxon>Uroviricota</taxon>
        <taxon>Caudoviricetes</taxon>
        <taxon>Eurybiavirus</taxon>
        <taxon>Eurybiavirus MED4213</taxon>
    </lineage>
</organism>
<dbReference type="Proteomes" id="UP000012039">
    <property type="component" value="Segment"/>
</dbReference>
<name>M4QQ85_9CAUD</name>
<protein>
    <submittedName>
        <fullName evidence="1">Uncharacterized protein</fullName>
    </submittedName>
</protein>
<dbReference type="RefSeq" id="YP_007673900.1">
    <property type="nucleotide sequence ID" value="NC_020845.1"/>
</dbReference>
<evidence type="ECO:0000313" key="1">
    <source>
        <dbReference type="EMBL" id="AGH26255.1"/>
    </source>
</evidence>
<reference evidence="1 2" key="1">
    <citation type="submission" date="2010-11" db="EMBL/GenBank/DDBJ databases">
        <title>The Genome Sequence of Cyanophage MED4-213.</title>
        <authorList>
            <consortium name="The Broad Institute Genome Sequencing Platform"/>
            <person name="Henn M.R."/>
            <person name="Sullivan M.S."/>
            <person name="Osburne M.S."/>
            <person name="Levin J."/>
            <person name="Malboeuf C."/>
            <person name="Casali M."/>
            <person name="Russ C."/>
            <person name="Lennon N."/>
            <person name="Chapman S.B."/>
            <person name="Erlich R."/>
            <person name="Young S.K."/>
            <person name="Yandava C."/>
            <person name="Zeng Q."/>
            <person name="Alvarado L."/>
            <person name="Anderson S."/>
            <person name="Berlin A."/>
            <person name="Chen Z."/>
            <person name="Freedman E."/>
            <person name="Gellesch M."/>
            <person name="Goldberg J."/>
            <person name="Green L."/>
            <person name="Griggs A."/>
            <person name="Gujja S."/>
            <person name="Heilman E.R."/>
            <person name="Heiman D."/>
            <person name="Hollinger A."/>
            <person name="Howarth C."/>
            <person name="Larson L."/>
            <person name="Mehta T."/>
            <person name="Pearson M."/>
            <person name="Roberts A."/>
            <person name="Ryan E."/>
            <person name="Saif S."/>
            <person name="Shea T."/>
            <person name="Shenoy N."/>
            <person name="Sisk P."/>
            <person name="Stolte C."/>
            <person name="Sykes S."/>
            <person name="White J."/>
            <person name="Yu Q."/>
            <person name="Coleman M.L."/>
            <person name="Huang K.H."/>
            <person name="Weigele P.R."/>
            <person name="DeFrancesco A.S."/>
            <person name="Kern S.E."/>
            <person name="Thompson L.R."/>
            <person name="Fu R."/>
            <person name="Hombeck B."/>
            <person name="Chisholm S.W."/>
            <person name="Haas B."/>
            <person name="Nusbaum C."/>
            <person name="Birren B."/>
        </authorList>
    </citation>
    <scope>NUCLEOTIDE SEQUENCE [LARGE SCALE GENOMIC DNA]</scope>
    <source>
        <strain evidence="1">MED4-213</strain>
    </source>
</reference>
<sequence>MLEENGAPDFRIQKFNDIQKRYYDMYYLDSQAQLDCCIEDREYVKWLDPDPEVAAYPRKGDTITSPYEQ</sequence>
<accession>M4QQ85</accession>
<dbReference type="GeneID" id="15010423"/>